<accession>A0ABQ9HIW2</accession>
<evidence type="ECO:0000313" key="1">
    <source>
        <dbReference type="EMBL" id="KAJ8884276.1"/>
    </source>
</evidence>
<organism evidence="1 2">
    <name type="scientific">Dryococelus australis</name>
    <dbReference type="NCBI Taxonomy" id="614101"/>
    <lineage>
        <taxon>Eukaryota</taxon>
        <taxon>Metazoa</taxon>
        <taxon>Ecdysozoa</taxon>
        <taxon>Arthropoda</taxon>
        <taxon>Hexapoda</taxon>
        <taxon>Insecta</taxon>
        <taxon>Pterygota</taxon>
        <taxon>Neoptera</taxon>
        <taxon>Polyneoptera</taxon>
        <taxon>Phasmatodea</taxon>
        <taxon>Verophasmatodea</taxon>
        <taxon>Anareolatae</taxon>
        <taxon>Phasmatidae</taxon>
        <taxon>Eurycanthinae</taxon>
        <taxon>Dryococelus</taxon>
    </lineage>
</organism>
<keyword evidence="2" id="KW-1185">Reference proteome</keyword>
<comment type="caution">
    <text evidence="1">The sequence shown here is derived from an EMBL/GenBank/DDBJ whole genome shotgun (WGS) entry which is preliminary data.</text>
</comment>
<dbReference type="EMBL" id="JARBHB010000005">
    <property type="protein sequence ID" value="KAJ8884276.1"/>
    <property type="molecule type" value="Genomic_DNA"/>
</dbReference>
<sequence>MFEVGMKNIESQALVDPKNTRLMNASSSCARFPSLHTNKLTEGISVGSDIRKLLLNEEFNNNEYSSTGLDLRMLSINFLEISICTHATQ</sequence>
<name>A0ABQ9HIW2_9NEOP</name>
<protein>
    <submittedName>
        <fullName evidence="1">Uncharacterized protein</fullName>
    </submittedName>
</protein>
<dbReference type="Proteomes" id="UP001159363">
    <property type="component" value="Chromosome 4"/>
</dbReference>
<gene>
    <name evidence="1" type="ORF">PR048_016133</name>
</gene>
<proteinExistence type="predicted"/>
<reference evidence="1 2" key="1">
    <citation type="submission" date="2023-02" db="EMBL/GenBank/DDBJ databases">
        <title>LHISI_Scaffold_Assembly.</title>
        <authorList>
            <person name="Stuart O.P."/>
            <person name="Cleave R."/>
            <person name="Magrath M.J.L."/>
            <person name="Mikheyev A.S."/>
        </authorList>
    </citation>
    <scope>NUCLEOTIDE SEQUENCE [LARGE SCALE GENOMIC DNA]</scope>
    <source>
        <strain evidence="1">Daus_M_001</strain>
        <tissue evidence="1">Leg muscle</tissue>
    </source>
</reference>
<evidence type="ECO:0000313" key="2">
    <source>
        <dbReference type="Proteomes" id="UP001159363"/>
    </source>
</evidence>